<dbReference type="EMBL" id="UINC01017217">
    <property type="protein sequence ID" value="SVA71067.1"/>
    <property type="molecule type" value="Genomic_DNA"/>
</dbReference>
<organism evidence="1">
    <name type="scientific">marine metagenome</name>
    <dbReference type="NCBI Taxonomy" id="408172"/>
    <lineage>
        <taxon>unclassified sequences</taxon>
        <taxon>metagenomes</taxon>
        <taxon>ecological metagenomes</taxon>
    </lineage>
</organism>
<sequence>MFCPEIKPACWLQRNAQVAPNSSGSPNLLAAMVEVISALASSRLIFFVSMSILVMKICRSVSNLSGKRLLIVTLSTATCLEIPLEKAVKPALAEVERPIKGCGDLTIAEVILMILPNFL</sequence>
<dbReference type="AlphaFoldDB" id="A0A381Y3T5"/>
<evidence type="ECO:0000313" key="1">
    <source>
        <dbReference type="EMBL" id="SVA71067.1"/>
    </source>
</evidence>
<reference evidence="1" key="1">
    <citation type="submission" date="2018-05" db="EMBL/GenBank/DDBJ databases">
        <authorList>
            <person name="Lanie J.A."/>
            <person name="Ng W.-L."/>
            <person name="Kazmierczak K.M."/>
            <person name="Andrzejewski T.M."/>
            <person name="Davidsen T.M."/>
            <person name="Wayne K.J."/>
            <person name="Tettelin H."/>
            <person name="Glass J.I."/>
            <person name="Rusch D."/>
            <person name="Podicherti R."/>
            <person name="Tsui H.-C.T."/>
            <person name="Winkler M.E."/>
        </authorList>
    </citation>
    <scope>NUCLEOTIDE SEQUENCE</scope>
</reference>
<protein>
    <submittedName>
        <fullName evidence="1">Uncharacterized protein</fullName>
    </submittedName>
</protein>
<gene>
    <name evidence="1" type="ORF">METZ01_LOCUS123921</name>
</gene>
<feature type="non-terminal residue" evidence="1">
    <location>
        <position position="119"/>
    </location>
</feature>
<proteinExistence type="predicted"/>
<accession>A0A381Y3T5</accession>
<name>A0A381Y3T5_9ZZZZ</name>